<reference evidence="2 3" key="1">
    <citation type="journal article" date="2008" name="PLoS Genet.">
        <title>Genomic islands in the pathogenic filamentous fungus Aspergillus fumigatus.</title>
        <authorList>
            <person name="Fedorova N.D."/>
            <person name="Khaldi N."/>
            <person name="Joardar V.S."/>
            <person name="Maiti R."/>
            <person name="Amedeo P."/>
            <person name="Anderson M.J."/>
            <person name="Crabtree J."/>
            <person name="Silva J.C."/>
            <person name="Badger J.H."/>
            <person name="Albarraq A."/>
            <person name="Angiuoli S."/>
            <person name="Bussey H."/>
            <person name="Bowyer P."/>
            <person name="Cotty P.J."/>
            <person name="Dyer P.S."/>
            <person name="Egan A."/>
            <person name="Galens K."/>
            <person name="Fraser-Liggett C.M."/>
            <person name="Haas B.J."/>
            <person name="Inman J.M."/>
            <person name="Kent R."/>
            <person name="Lemieux S."/>
            <person name="Malavazi I."/>
            <person name="Orvis J."/>
            <person name="Roemer T."/>
            <person name="Ronning C.M."/>
            <person name="Sundaram J.P."/>
            <person name="Sutton G."/>
            <person name="Turner G."/>
            <person name="Venter J.C."/>
            <person name="White O.R."/>
            <person name="Whitty B.R."/>
            <person name="Youngman P."/>
            <person name="Wolfe K.H."/>
            <person name="Goldman G.H."/>
            <person name="Wortman J.R."/>
            <person name="Jiang B."/>
            <person name="Denning D.W."/>
            <person name="Nierman W.C."/>
        </authorList>
    </citation>
    <scope>NUCLEOTIDE SEQUENCE [LARGE SCALE GENOMIC DNA]</scope>
    <source>
        <strain evidence="3">ATCC 1007 / CBS 513.65 / DSM 816 / NCTC 3887 / NRRL 1</strain>
    </source>
</reference>
<organism evidence="2 3">
    <name type="scientific">Aspergillus clavatus (strain ATCC 1007 / CBS 513.65 / DSM 816 / NCTC 3887 / NRRL 1 / QM 1276 / 107)</name>
    <dbReference type="NCBI Taxonomy" id="344612"/>
    <lineage>
        <taxon>Eukaryota</taxon>
        <taxon>Fungi</taxon>
        <taxon>Dikarya</taxon>
        <taxon>Ascomycota</taxon>
        <taxon>Pezizomycotina</taxon>
        <taxon>Eurotiomycetes</taxon>
        <taxon>Eurotiomycetidae</taxon>
        <taxon>Eurotiales</taxon>
        <taxon>Aspergillaceae</taxon>
        <taxon>Aspergillus</taxon>
        <taxon>Aspergillus subgen. Fumigati</taxon>
    </lineage>
</organism>
<dbReference type="InterPro" id="IPR024983">
    <property type="entry name" value="CHAT_dom"/>
</dbReference>
<dbReference type="EMBL" id="DS026990">
    <property type="protein sequence ID" value="EAW15297.1"/>
    <property type="molecule type" value="Genomic_DNA"/>
</dbReference>
<dbReference type="KEGG" id="act:ACLA_059640"/>
<evidence type="ECO:0000313" key="2">
    <source>
        <dbReference type="EMBL" id="EAW15297.1"/>
    </source>
</evidence>
<dbReference type="Gene3D" id="1.25.40.10">
    <property type="entry name" value="Tetratricopeptide repeat domain"/>
    <property type="match status" value="3"/>
</dbReference>
<dbReference type="VEuPathDB" id="FungiDB:ACLA_059640"/>
<dbReference type="GeneID" id="4708985"/>
<dbReference type="RefSeq" id="XP_001276723.1">
    <property type="nucleotide sequence ID" value="XM_001276722.1"/>
</dbReference>
<dbReference type="Proteomes" id="UP000006701">
    <property type="component" value="Unassembled WGS sequence"/>
</dbReference>
<sequence>MEKPAQITIPPKIIDAAKAAFARDHPLTDDLRPGTFFDNADYLDTLPLQAKALICAIQDIGEHPDRPAMCHIQSEQALNRYLQARDKADLTAAFAFEAVSLRYVPPQHPGRGKSNHHMGRLYQEKWESGKSPADLDETIRHYKIAVDVATENDGVLSDWVNDVAALVTKRCIRTRQESDREDARKYFDRAIELAQQSPTRALILSNKGELIRLTMSDNDKNREALLNEAIVYHDEATVLCEIYQALPFKPRIPYGMIHRNAALAYIARCTATNSLEDGEKACALQYKALSFGPVGNGNWELFMNELGVIHKSRAQVFDDPEEEEELACIAWQEVIENNPSAINARVHLAEFYRQKADKSLDRKAAEEWFQSAVELAEDAVRILPAHHANPGRAYDCCSAVHYSKYEFDGEVANISRAVACARMATQDVGSNDLWNYYRVLAQTLITRYERLQEPDDLRDSEVAAKAALSKCRPGDLECQSHCQWILGKITRAMYDSSRKTDTLHRALEIFRLANEDMPKDTLSKSLVLNDLGNSLTQLFSHEAVPEYLEKAINAYSESLSCLEHLYKTDQHPDVLMVNASLGYVMMQRFIHWGAETDIESGIKYCRRSLSHIDERHPRYAMRAANLSHALQLQFGIKSNLDGLKEAQRVLTVALEGPVPLSDQLRTGLATNLGNAYQHALTVSKQPSDLENAIENYNKAIAVQGASTAARATALMNKAACLKKMAEIADHPGPEFEGSNKAFEEAQKALGEDDPHYWAVLCNHADLLFTLYNQKTGPDPQAHGLAALNNYSRLTKMKNVPPAVRINIASLAASLANDLLQGPAQARDYILICLNLLPEAILMHESRLEQLRFIRKCQYVPSSVAALSLSAGDPPSAVIHRLEAGRAFIWDRIQGQPTQLDALEIENGELAARFRVLQQRILQQSPSSGGLVGMDLTSVSPDDANRMQRQHDADAYREVLQEIRTLPGFGSFLRTPDVPVDLQRYAADAPIVFINASNYRSDALIITKDNVYSLPLPSFSMDRLALYCARFIRLLGVFSRPEEQADAFADYVVVMRWLWQAAAKPILNSIDWTKYDAAPYGKPRVTWVSTGWISVLPIHAAGDFRHPGESVHDVAVSSYITSLKALDFTRQNALRIKQLPVAPGSRQAMLAAMATTPGLGPSGDLDVEPEITAIEKTLKPSFRVNVLRQTDSRSVKTSLSTATVAHFACHARADPQDPSRSAILLEDNQKKPAPFTVRTLLRLNLKSCEMVYLSACESGASKDLQLRDEGIHVAGGFQIAGVPHVISTLWAVSDSVSVQLAGLFYANLREDGEEVDLSKAPYALHCAIGEMRRQGVHPLLLGPFIHSGP</sequence>
<gene>
    <name evidence="2" type="ORF">ACLA_059640</name>
</gene>
<dbReference type="eggNOG" id="KOG4626">
    <property type="taxonomic scope" value="Eukaryota"/>
</dbReference>
<dbReference type="OrthoDB" id="9991317at2759"/>
<proteinExistence type="predicted"/>
<dbReference type="SUPFAM" id="SSF48452">
    <property type="entry name" value="TPR-like"/>
    <property type="match status" value="1"/>
</dbReference>
<accession>A1C4F7</accession>
<dbReference type="STRING" id="344612.A1C4F7"/>
<dbReference type="HOGENOM" id="CLU_001305_0_0_1"/>
<name>A1C4F7_ASPCL</name>
<feature type="domain" description="CHAT" evidence="1">
    <location>
        <begin position="1054"/>
        <end position="1311"/>
    </location>
</feature>
<dbReference type="Pfam" id="PF12770">
    <property type="entry name" value="CHAT"/>
    <property type="match status" value="1"/>
</dbReference>
<evidence type="ECO:0000313" key="3">
    <source>
        <dbReference type="Proteomes" id="UP000006701"/>
    </source>
</evidence>
<protein>
    <recommendedName>
        <fullName evidence="1">CHAT domain-containing protein</fullName>
    </recommendedName>
</protein>
<evidence type="ECO:0000259" key="1">
    <source>
        <dbReference type="Pfam" id="PF12770"/>
    </source>
</evidence>
<dbReference type="OMA" id="AFIWDRI"/>
<dbReference type="InterPro" id="IPR011990">
    <property type="entry name" value="TPR-like_helical_dom_sf"/>
</dbReference>
<keyword evidence="3" id="KW-1185">Reference proteome</keyword>